<dbReference type="PANTHER" id="PTHR33204">
    <property type="entry name" value="TRANSCRIPTIONAL REGULATOR, MARR FAMILY"/>
    <property type="match status" value="1"/>
</dbReference>
<feature type="domain" description="HTH hxlR-type" evidence="4">
    <location>
        <begin position="44"/>
        <end position="142"/>
    </location>
</feature>
<keyword evidence="3" id="KW-0804">Transcription</keyword>
<organism evidence="5 6">
    <name type="scientific">Agromyces fucosus</name>
    <dbReference type="NCBI Taxonomy" id="41985"/>
    <lineage>
        <taxon>Bacteria</taxon>
        <taxon>Bacillati</taxon>
        <taxon>Actinomycetota</taxon>
        <taxon>Actinomycetes</taxon>
        <taxon>Micrococcales</taxon>
        <taxon>Microbacteriaceae</taxon>
        <taxon>Agromyces</taxon>
    </lineage>
</organism>
<dbReference type="AlphaFoldDB" id="A0A4Q2JQK9"/>
<dbReference type="InterPro" id="IPR036390">
    <property type="entry name" value="WH_DNA-bd_sf"/>
</dbReference>
<keyword evidence="1" id="KW-0805">Transcription regulation</keyword>
<keyword evidence="6" id="KW-1185">Reference proteome</keyword>
<evidence type="ECO:0000313" key="5">
    <source>
        <dbReference type="EMBL" id="RXZ49216.1"/>
    </source>
</evidence>
<proteinExistence type="predicted"/>
<dbReference type="Gene3D" id="1.10.10.10">
    <property type="entry name" value="Winged helix-like DNA-binding domain superfamily/Winged helix DNA-binding domain"/>
    <property type="match status" value="1"/>
</dbReference>
<evidence type="ECO:0000256" key="3">
    <source>
        <dbReference type="ARBA" id="ARBA00023163"/>
    </source>
</evidence>
<dbReference type="Proteomes" id="UP000292935">
    <property type="component" value="Unassembled WGS sequence"/>
</dbReference>
<evidence type="ECO:0000256" key="1">
    <source>
        <dbReference type="ARBA" id="ARBA00023015"/>
    </source>
</evidence>
<accession>A0A4Q2JQK9</accession>
<protein>
    <submittedName>
        <fullName evidence="5">Transcriptional regulator</fullName>
    </submittedName>
</protein>
<sequence length="150" mass="16776">MPAVPIRPCRPTFVDRELGDPVTLTADQQRAAAKDAYASYLAECPSRQVLDILGAKWATLVLLPLEEGPQRHSQLRARVAGASQKMLTETLRLLERDGLVAREVKQVYPAHVEYSLTALGESLMPIVHHMKVWADANMAEVEWYRRAAES</sequence>
<evidence type="ECO:0000313" key="6">
    <source>
        <dbReference type="Proteomes" id="UP000292935"/>
    </source>
</evidence>
<name>A0A4Q2JQK9_9MICO</name>
<evidence type="ECO:0000259" key="4">
    <source>
        <dbReference type="PROSITE" id="PS51118"/>
    </source>
</evidence>
<dbReference type="PROSITE" id="PS51118">
    <property type="entry name" value="HTH_HXLR"/>
    <property type="match status" value="1"/>
</dbReference>
<comment type="caution">
    <text evidence="5">The sequence shown here is derived from an EMBL/GenBank/DDBJ whole genome shotgun (WGS) entry which is preliminary data.</text>
</comment>
<dbReference type="Pfam" id="PF01638">
    <property type="entry name" value="HxlR"/>
    <property type="match status" value="1"/>
</dbReference>
<keyword evidence="2" id="KW-0238">DNA-binding</keyword>
<dbReference type="SUPFAM" id="SSF46785">
    <property type="entry name" value="Winged helix' DNA-binding domain"/>
    <property type="match status" value="1"/>
</dbReference>
<gene>
    <name evidence="5" type="ORF">ESP57_09800</name>
</gene>
<dbReference type="EMBL" id="SDPO01000002">
    <property type="protein sequence ID" value="RXZ49216.1"/>
    <property type="molecule type" value="Genomic_DNA"/>
</dbReference>
<dbReference type="InterPro" id="IPR002577">
    <property type="entry name" value="HTH_HxlR"/>
</dbReference>
<dbReference type="InterPro" id="IPR036388">
    <property type="entry name" value="WH-like_DNA-bd_sf"/>
</dbReference>
<dbReference type="GO" id="GO:0003677">
    <property type="term" value="F:DNA binding"/>
    <property type="evidence" value="ECO:0007669"/>
    <property type="project" value="UniProtKB-KW"/>
</dbReference>
<evidence type="ECO:0000256" key="2">
    <source>
        <dbReference type="ARBA" id="ARBA00023125"/>
    </source>
</evidence>
<dbReference type="OrthoDB" id="370168at2"/>
<dbReference type="PANTHER" id="PTHR33204:SF37">
    <property type="entry name" value="HTH-TYPE TRANSCRIPTIONAL REGULATOR YODB"/>
    <property type="match status" value="1"/>
</dbReference>
<reference evidence="5 6" key="1">
    <citation type="submission" date="2019-01" db="EMBL/GenBank/DDBJ databases">
        <authorList>
            <person name="Li J."/>
        </authorList>
    </citation>
    <scope>NUCLEOTIDE SEQUENCE [LARGE SCALE GENOMIC DNA]</scope>
    <source>
        <strain evidence="5 6">CCUG 35506</strain>
    </source>
</reference>